<evidence type="ECO:0000256" key="2">
    <source>
        <dbReference type="SAM" id="SignalP"/>
    </source>
</evidence>
<feature type="compositionally biased region" description="Polar residues" evidence="1">
    <location>
        <begin position="451"/>
        <end position="471"/>
    </location>
</feature>
<feature type="compositionally biased region" description="Acidic residues" evidence="1">
    <location>
        <begin position="339"/>
        <end position="364"/>
    </location>
</feature>
<dbReference type="KEGG" id="ffu:CLAFUR5_07748"/>
<feature type="region of interest" description="Disordered" evidence="1">
    <location>
        <begin position="809"/>
        <end position="829"/>
    </location>
</feature>
<feature type="compositionally biased region" description="Low complexity" evidence="1">
    <location>
        <begin position="365"/>
        <end position="379"/>
    </location>
</feature>
<feature type="compositionally biased region" description="Low complexity" evidence="1">
    <location>
        <begin position="297"/>
        <end position="326"/>
    </location>
</feature>
<reference evidence="3" key="2">
    <citation type="journal article" date="2022" name="Microb. Genom.">
        <title>A chromosome-scale genome assembly of the tomato pathogen Cladosporium fulvum reveals a compartmentalized genome architecture and the presence of a dispensable chromosome.</title>
        <authorList>
            <person name="Zaccaron A.Z."/>
            <person name="Chen L.H."/>
            <person name="Samaras A."/>
            <person name="Stergiopoulos I."/>
        </authorList>
    </citation>
    <scope>NUCLEOTIDE SEQUENCE</scope>
    <source>
        <strain evidence="3">Race5_Kim</strain>
    </source>
</reference>
<keyword evidence="4" id="KW-1185">Reference proteome</keyword>
<dbReference type="OrthoDB" id="3944128at2759"/>
<feature type="compositionally biased region" description="Polar residues" evidence="1">
    <location>
        <begin position="279"/>
        <end position="296"/>
    </location>
</feature>
<dbReference type="EMBL" id="CP090168">
    <property type="protein sequence ID" value="UJO18563.1"/>
    <property type="molecule type" value="Genomic_DNA"/>
</dbReference>
<proteinExistence type="predicted"/>
<feature type="compositionally biased region" description="Low complexity" evidence="1">
    <location>
        <begin position="477"/>
        <end position="492"/>
    </location>
</feature>
<reference evidence="3" key="1">
    <citation type="submission" date="2021-12" db="EMBL/GenBank/DDBJ databases">
        <authorList>
            <person name="Zaccaron A."/>
            <person name="Stergiopoulos I."/>
        </authorList>
    </citation>
    <scope>NUCLEOTIDE SEQUENCE</scope>
    <source>
        <strain evidence="3">Race5_Kim</strain>
    </source>
</reference>
<feature type="chain" id="PRO_5040301005" evidence="2">
    <location>
        <begin position="24"/>
        <end position="939"/>
    </location>
</feature>
<accession>A0A9Q8LKR0</accession>
<feature type="compositionally biased region" description="Polar residues" evidence="1">
    <location>
        <begin position="406"/>
        <end position="417"/>
    </location>
</feature>
<feature type="compositionally biased region" description="Polar residues" evidence="1">
    <location>
        <begin position="428"/>
        <end position="441"/>
    </location>
</feature>
<feature type="region of interest" description="Disordered" evidence="1">
    <location>
        <begin position="279"/>
        <end position="504"/>
    </location>
</feature>
<feature type="signal peptide" evidence="2">
    <location>
        <begin position="1"/>
        <end position="23"/>
    </location>
</feature>
<keyword evidence="2" id="KW-0732">Signal</keyword>
<evidence type="ECO:0000256" key="1">
    <source>
        <dbReference type="SAM" id="MobiDB-lite"/>
    </source>
</evidence>
<evidence type="ECO:0000313" key="3">
    <source>
        <dbReference type="EMBL" id="UJO18563.1"/>
    </source>
</evidence>
<evidence type="ECO:0000313" key="4">
    <source>
        <dbReference type="Proteomes" id="UP000756132"/>
    </source>
</evidence>
<dbReference type="AlphaFoldDB" id="A0A9Q8LKR0"/>
<gene>
    <name evidence="3" type="ORF">CLAFUR5_07748</name>
</gene>
<protein>
    <submittedName>
        <fullName evidence="3">Uncharacterized protein</fullName>
    </submittedName>
</protein>
<name>A0A9Q8LKR0_PASFU</name>
<feature type="compositionally biased region" description="Polar residues" evidence="1">
    <location>
        <begin position="903"/>
        <end position="913"/>
    </location>
</feature>
<feature type="region of interest" description="Disordered" evidence="1">
    <location>
        <begin position="894"/>
        <end position="914"/>
    </location>
</feature>
<dbReference type="GeneID" id="71987626"/>
<dbReference type="Proteomes" id="UP000756132">
    <property type="component" value="Chromosome 6"/>
</dbReference>
<organism evidence="3 4">
    <name type="scientific">Passalora fulva</name>
    <name type="common">Tomato leaf mold</name>
    <name type="synonym">Cladosporium fulvum</name>
    <dbReference type="NCBI Taxonomy" id="5499"/>
    <lineage>
        <taxon>Eukaryota</taxon>
        <taxon>Fungi</taxon>
        <taxon>Dikarya</taxon>
        <taxon>Ascomycota</taxon>
        <taxon>Pezizomycotina</taxon>
        <taxon>Dothideomycetes</taxon>
        <taxon>Dothideomycetidae</taxon>
        <taxon>Mycosphaerellales</taxon>
        <taxon>Mycosphaerellaceae</taxon>
        <taxon>Fulvia</taxon>
    </lineage>
</organism>
<sequence length="939" mass="96049">MRFPATSLIVTFDLLFRTTKVFGGRCLAVTANMSVTTPTYGNSTSTASACTFYGGPSCVVDFKPAFAYWGGAIMVTRNASTTGTVTESTMPPIATTRYYVDPDSNRTVSSSLICNWSLYESEYYNEGTTTTQPDSYPSTQPGYYTVNSQCSLLGVFPGLLDNNGTWHHLTATYPDPLIDLGNTIRITTRLCPSTIHTIVTTSVTYTDEFSSYIETIHPSGASGVETSTGIAFPWWTFPELTNYLSDIPELSSCSISLGGSPAHLRGASYLTENVVLPRTTQASSTQAKQPAPDSSTVARPSAEPEPASSTPASPVSRPDAIATSSTPPVPSPTQPGDSTEPDNDDPASPDDSITDDSATDDPGTDDSSPNDASSPSPSATLTQGNEESTPINQDLIWSAIGEIGQDESNSTTSSYDSNMDDSGGWQGDNDSTSNPTEGTNQSEDDTAVQPIDQSTDDNPSSSGSTDNPGNSQDEDNSTSSGDTIGDTDTDGSQTPGGSPTEVPAGVVVTMTSSGTPVAFTVVLTNDDRDDAVQSFVAANGASVTSNALVVGTQTIEAGGPAVTITNDGQTQVLSVPAQTQDPAVVVTATDSSGQEAVVTLSAGSAADQDAVQSIVAAQGVVVDGSAVIIGSQTLQPGRPAVTVSNDEVTQVLSLPLPTAGSPIVVTATDSNGQAVAVTMSADNQAAVQALVSGYSAQYEDGALVIGTQTLVPGGPAITIAGSEYTGAVSLPASSSDDTISVGIPAEDGKTQEVAIVSNGDLDDSEVQSLLAVNDAHVTDGMVVVGTQTLTRGGTGITLTEGGQTQVTSLPEQPRATASGPLTTGSQVVYPGGSPVTITSNDRTQVMSLPTLVPGSSGLVSSVIIANASTTTTEGIGDYICSVMGSCSTAVDASKSRTDAADVTGTSDETSTPTGDARGMALQRVSWMLATVLLVFVAFL</sequence>
<feature type="compositionally biased region" description="Polar residues" evidence="1">
    <location>
        <begin position="380"/>
        <end position="392"/>
    </location>
</feature>
<dbReference type="RefSeq" id="XP_047762929.1">
    <property type="nucleotide sequence ID" value="XM_047906896.1"/>
</dbReference>